<reference evidence="1" key="1">
    <citation type="submission" date="2023-03" db="EMBL/GenBank/DDBJ databases">
        <authorList>
            <person name="Shen W."/>
            <person name="Cai J."/>
        </authorList>
    </citation>
    <scope>NUCLEOTIDE SEQUENCE</scope>
    <source>
        <strain evidence="1">Y15</strain>
    </source>
</reference>
<dbReference type="Proteomes" id="UP001254770">
    <property type="component" value="Unassembled WGS sequence"/>
</dbReference>
<sequence>MRQLIENVLLNNKTWNEGYTDQDLLAEFKECKRNLPRALDKLAKQTLAEENVTSKAELEKELGL</sequence>
<protein>
    <submittedName>
        <fullName evidence="1">Uncharacterized protein</fullName>
    </submittedName>
</protein>
<organism evidence="1 2">
    <name type="scientific">Enterococcus raffinosus</name>
    <dbReference type="NCBI Taxonomy" id="71452"/>
    <lineage>
        <taxon>Bacteria</taxon>
        <taxon>Bacillati</taxon>
        <taxon>Bacillota</taxon>
        <taxon>Bacilli</taxon>
        <taxon>Lactobacillales</taxon>
        <taxon>Enterococcaceae</taxon>
        <taxon>Enterococcus</taxon>
    </lineage>
</organism>
<gene>
    <name evidence="1" type="ORF">P7D69_08595</name>
</gene>
<accession>A0AAW8T5G6</accession>
<name>A0AAW8T5G6_9ENTE</name>
<dbReference type="EMBL" id="JARPXL010000007">
    <property type="protein sequence ID" value="MDT2544390.1"/>
    <property type="molecule type" value="Genomic_DNA"/>
</dbReference>
<comment type="caution">
    <text evidence="1">The sequence shown here is derived from an EMBL/GenBank/DDBJ whole genome shotgun (WGS) entry which is preliminary data.</text>
</comment>
<evidence type="ECO:0000313" key="1">
    <source>
        <dbReference type="EMBL" id="MDT2544390.1"/>
    </source>
</evidence>
<proteinExistence type="predicted"/>
<dbReference type="AlphaFoldDB" id="A0AAW8T5G6"/>
<dbReference type="RefSeq" id="WP_311816438.1">
    <property type="nucleotide sequence ID" value="NZ_JARPXG010000002.1"/>
</dbReference>
<evidence type="ECO:0000313" key="2">
    <source>
        <dbReference type="Proteomes" id="UP001254770"/>
    </source>
</evidence>